<gene>
    <name evidence="1" type="ORF">ACFQ42_06820</name>
</gene>
<keyword evidence="2" id="KW-1185">Reference proteome</keyword>
<reference evidence="2" key="1">
    <citation type="journal article" date="2019" name="Int. J. Syst. Evol. Microbiol.">
        <title>The Global Catalogue of Microorganisms (GCM) 10K type strain sequencing project: providing services to taxonomists for standard genome sequencing and annotation.</title>
        <authorList>
            <consortium name="The Broad Institute Genomics Platform"/>
            <consortium name="The Broad Institute Genome Sequencing Center for Infectious Disease"/>
            <person name="Wu L."/>
            <person name="Ma J."/>
        </authorList>
    </citation>
    <scope>NUCLEOTIDE SEQUENCE [LARGE SCALE GENOMIC DNA]</scope>
    <source>
        <strain evidence="2">CCM 8936</strain>
    </source>
</reference>
<sequence>MFLLPEYDEIKCRNNVRPILKRYRRMARIAGRPLTDLRSPIISDMPRSLSFDNNQEKENSISVSAKMEVDEINRAVKNLSQECFAVIYYTYLSKEEYTNLEIASIVFGTINANKTVERRQKDGLLQFCESYRHGQLLVYKDRNQSSVL</sequence>
<evidence type="ECO:0000313" key="1">
    <source>
        <dbReference type="EMBL" id="MFD1418447.1"/>
    </source>
</evidence>
<evidence type="ECO:0000313" key="2">
    <source>
        <dbReference type="Proteomes" id="UP001597251"/>
    </source>
</evidence>
<dbReference type="RefSeq" id="WP_125677281.1">
    <property type="nucleotide sequence ID" value="NZ_JBHTOI010000041.1"/>
</dbReference>
<protein>
    <submittedName>
        <fullName evidence="1">ArpU family phage packaging/lysis transcriptional regulator</fullName>
    </submittedName>
</protein>
<accession>A0ABW4BVE5</accession>
<dbReference type="InterPro" id="IPR006524">
    <property type="entry name" value="ArpU-like"/>
</dbReference>
<dbReference type="Proteomes" id="UP001597251">
    <property type="component" value="Unassembled WGS sequence"/>
</dbReference>
<dbReference type="NCBIfam" id="TIGR01637">
    <property type="entry name" value="phage_arpU"/>
    <property type="match status" value="1"/>
</dbReference>
<dbReference type="EMBL" id="JBHTOI010000041">
    <property type="protein sequence ID" value="MFD1418447.1"/>
    <property type="molecule type" value="Genomic_DNA"/>
</dbReference>
<proteinExistence type="predicted"/>
<comment type="caution">
    <text evidence="1">The sequence shown here is derived from an EMBL/GenBank/DDBJ whole genome shotgun (WGS) entry which is preliminary data.</text>
</comment>
<name>A0ABW4BVE5_9LACO</name>
<organism evidence="1 2">
    <name type="scientific">Companilactobacillus keshanensis</name>
    <dbReference type="NCBI Taxonomy" id="2486003"/>
    <lineage>
        <taxon>Bacteria</taxon>
        <taxon>Bacillati</taxon>
        <taxon>Bacillota</taxon>
        <taxon>Bacilli</taxon>
        <taxon>Lactobacillales</taxon>
        <taxon>Lactobacillaceae</taxon>
        <taxon>Companilactobacillus</taxon>
    </lineage>
</organism>